<dbReference type="InterPro" id="IPR001139">
    <property type="entry name" value="Glyco_hydro_30"/>
</dbReference>
<accession>A0A6A4HJ70</accession>
<dbReference type="GO" id="GO:0016020">
    <property type="term" value="C:membrane"/>
    <property type="evidence" value="ECO:0007669"/>
    <property type="project" value="GOC"/>
</dbReference>
<dbReference type="GO" id="GO:0006680">
    <property type="term" value="P:glucosylceramide catabolic process"/>
    <property type="evidence" value="ECO:0007669"/>
    <property type="project" value="TreeGrafter"/>
</dbReference>
<evidence type="ECO:0000256" key="5">
    <source>
        <dbReference type="SAM" id="SignalP"/>
    </source>
</evidence>
<comment type="similarity">
    <text evidence="1 4">Belongs to the glycosyl hydrolase 30 family.</text>
</comment>
<keyword evidence="8" id="KW-1185">Reference proteome</keyword>
<evidence type="ECO:0000256" key="2">
    <source>
        <dbReference type="ARBA" id="ARBA00022729"/>
    </source>
</evidence>
<evidence type="ECO:0000256" key="4">
    <source>
        <dbReference type="RuleBase" id="RU361188"/>
    </source>
</evidence>
<dbReference type="Gene3D" id="3.20.20.80">
    <property type="entry name" value="Glycosidases"/>
    <property type="match status" value="1"/>
</dbReference>
<dbReference type="EMBL" id="ML769506">
    <property type="protein sequence ID" value="KAE9396925.1"/>
    <property type="molecule type" value="Genomic_DNA"/>
</dbReference>
<proteinExistence type="inferred from homology"/>
<dbReference type="InterPro" id="IPR017853">
    <property type="entry name" value="GH"/>
</dbReference>
<feature type="signal peptide" evidence="5">
    <location>
        <begin position="1"/>
        <end position="19"/>
    </location>
</feature>
<dbReference type="InterPro" id="IPR013780">
    <property type="entry name" value="Glyco_hydro_b"/>
</dbReference>
<reference evidence="7" key="1">
    <citation type="journal article" date="2019" name="Environ. Microbiol.">
        <title>Fungal ecological strategies reflected in gene transcription - a case study of two litter decomposers.</title>
        <authorList>
            <person name="Barbi F."/>
            <person name="Kohler A."/>
            <person name="Barry K."/>
            <person name="Baskaran P."/>
            <person name="Daum C."/>
            <person name="Fauchery L."/>
            <person name="Ihrmark K."/>
            <person name="Kuo A."/>
            <person name="LaButti K."/>
            <person name="Lipzen A."/>
            <person name="Morin E."/>
            <person name="Grigoriev I.V."/>
            <person name="Henrissat B."/>
            <person name="Lindahl B."/>
            <person name="Martin F."/>
        </authorList>
    </citation>
    <scope>NUCLEOTIDE SEQUENCE</scope>
    <source>
        <strain evidence="7">JB14</strain>
    </source>
</reference>
<feature type="chain" id="PRO_5025522410" evidence="5">
    <location>
        <begin position="20"/>
        <end position="498"/>
    </location>
</feature>
<sequence length="498" mass="53490">MLYLLLLVFSANLLLELHAQQICDIWQTTWDRTNLFNSVGQCGAPIDFTTPGSLADANIIVNDGNVHQSIVGFGGSLTDSSATVLSNLKSSNAGQYNALLNTLFDPTDGANAAGFSYVRIPIGASDFSATTYSLDDTTGDDSFAQFNANRTPSQVFSVLQDIVDINPQLKIHILPWSPPAWMKNSNTMDGGSLDANLTTAYPTYLLNAVKSYASMGFTVYAVSIQNEPENSDTTYPSATMTAAVEAQIGTALRTLLDNNDLSSVKIIGYEHNWNDAAGYPVSLMESAPDAFDGVAFHCYEGTVAEQAQFSSQFPSKEIYFTECSGTIGSDWWSDIKWYMDNLWVGALEYGAMSGLMWNLALDGSGNPILPGTDSCGGGCRGIVTVNGGSYTLNQEFYSMAQASKAIIPKDAGGPFGQRIDVSVNGSLNSALTVGAYATARVDSSDWTRYSLVVLNSNDNSSTTFNPVPVKASIEFRGMQAVYTFPVGVTTLWWFAPAS</sequence>
<feature type="domain" description="Glycosyl hydrolase family 30 TIM-barrel" evidence="6">
    <location>
        <begin position="70"/>
        <end position="332"/>
    </location>
</feature>
<dbReference type="GO" id="GO:0004348">
    <property type="term" value="F:glucosylceramidase activity"/>
    <property type="evidence" value="ECO:0007669"/>
    <property type="project" value="InterPro"/>
</dbReference>
<evidence type="ECO:0000313" key="7">
    <source>
        <dbReference type="EMBL" id="KAE9396925.1"/>
    </source>
</evidence>
<dbReference type="SUPFAM" id="SSF51445">
    <property type="entry name" value="(Trans)glycosidases"/>
    <property type="match status" value="1"/>
</dbReference>
<dbReference type="PANTHER" id="PTHR11069:SF23">
    <property type="entry name" value="LYSOSOMAL ACID GLUCOSYLCERAMIDASE"/>
    <property type="match status" value="1"/>
</dbReference>
<dbReference type="OrthoDB" id="2160638at2759"/>
<name>A0A6A4HJ70_9AGAR</name>
<dbReference type="InterPro" id="IPR033453">
    <property type="entry name" value="Glyco_hydro_30_TIM-barrel"/>
</dbReference>
<gene>
    <name evidence="7" type="ORF">BT96DRAFT_921847</name>
</gene>
<keyword evidence="2 5" id="KW-0732">Signal</keyword>
<evidence type="ECO:0000256" key="3">
    <source>
        <dbReference type="ARBA" id="ARBA00022801"/>
    </source>
</evidence>
<evidence type="ECO:0000256" key="1">
    <source>
        <dbReference type="ARBA" id="ARBA00005382"/>
    </source>
</evidence>
<keyword evidence="4" id="KW-0326">Glycosidase</keyword>
<evidence type="ECO:0000259" key="6">
    <source>
        <dbReference type="Pfam" id="PF02055"/>
    </source>
</evidence>
<keyword evidence="3 4" id="KW-0378">Hydrolase</keyword>
<dbReference type="PANTHER" id="PTHR11069">
    <property type="entry name" value="GLUCOSYLCERAMIDASE"/>
    <property type="match status" value="1"/>
</dbReference>
<protein>
    <submittedName>
        <fullName evidence="7">Glycoside hydrolase family 30 protein</fullName>
    </submittedName>
</protein>
<dbReference type="Proteomes" id="UP000799118">
    <property type="component" value="Unassembled WGS sequence"/>
</dbReference>
<dbReference type="Gene3D" id="2.60.40.1180">
    <property type="entry name" value="Golgi alpha-mannosidase II"/>
    <property type="match status" value="1"/>
</dbReference>
<dbReference type="Pfam" id="PF02055">
    <property type="entry name" value="Glyco_hydro_30"/>
    <property type="match status" value="1"/>
</dbReference>
<evidence type="ECO:0000313" key="8">
    <source>
        <dbReference type="Proteomes" id="UP000799118"/>
    </source>
</evidence>
<dbReference type="AlphaFoldDB" id="A0A6A4HJ70"/>
<organism evidence="7 8">
    <name type="scientific">Gymnopus androsaceus JB14</name>
    <dbReference type="NCBI Taxonomy" id="1447944"/>
    <lineage>
        <taxon>Eukaryota</taxon>
        <taxon>Fungi</taxon>
        <taxon>Dikarya</taxon>
        <taxon>Basidiomycota</taxon>
        <taxon>Agaricomycotina</taxon>
        <taxon>Agaricomycetes</taxon>
        <taxon>Agaricomycetidae</taxon>
        <taxon>Agaricales</taxon>
        <taxon>Marasmiineae</taxon>
        <taxon>Omphalotaceae</taxon>
        <taxon>Gymnopus</taxon>
    </lineage>
</organism>